<name>A0A941FEX3_9ACTN</name>
<gene>
    <name evidence="1" type="ORF">KEF29_03630</name>
</gene>
<comment type="caution">
    <text evidence="1">The sequence shown here is derived from an EMBL/GenBank/DDBJ whole genome shotgun (WGS) entry which is preliminary data.</text>
</comment>
<keyword evidence="2" id="KW-1185">Reference proteome</keyword>
<protein>
    <submittedName>
        <fullName evidence="1">Uncharacterized protein</fullName>
    </submittedName>
</protein>
<dbReference type="EMBL" id="JAGTPG010000001">
    <property type="protein sequence ID" value="MBR8638697.1"/>
    <property type="molecule type" value="Genomic_DNA"/>
</dbReference>
<organism evidence="1 2">
    <name type="scientific">Streptomyces tuirus</name>
    <dbReference type="NCBI Taxonomy" id="68278"/>
    <lineage>
        <taxon>Bacteria</taxon>
        <taxon>Bacillati</taxon>
        <taxon>Actinomycetota</taxon>
        <taxon>Actinomycetes</taxon>
        <taxon>Kitasatosporales</taxon>
        <taxon>Streptomycetaceae</taxon>
        <taxon>Streptomyces</taxon>
    </lineage>
</organism>
<evidence type="ECO:0000313" key="1">
    <source>
        <dbReference type="EMBL" id="MBR8638697.1"/>
    </source>
</evidence>
<dbReference type="Proteomes" id="UP000682308">
    <property type="component" value="Unassembled WGS sequence"/>
</dbReference>
<accession>A0A941FEX3</accession>
<evidence type="ECO:0000313" key="2">
    <source>
        <dbReference type="Proteomes" id="UP000682308"/>
    </source>
</evidence>
<sequence>MVSSQNHRPKRRVAPLGAACTGCGHSRNWHRYDDDTCSQCNCRQFTSAPGGKGGAA</sequence>
<dbReference type="AlphaFoldDB" id="A0A941FEX3"/>
<reference evidence="1 2" key="1">
    <citation type="submission" date="2021-04" db="EMBL/GenBank/DDBJ databases">
        <title>Characterization of the biosynthetic gene cluster of new lipopeptides with antitumor activity in the genome of the marine Streptomyces PHM034.</title>
        <authorList>
            <person name="Ceniceros A."/>
            <person name="Canedo L."/>
            <person name="Mendez C."/>
            <person name="Olano C."/>
            <person name="Schleissner C."/>
            <person name="Cuevas C."/>
            <person name="De La Calle F."/>
            <person name="Salas J.A."/>
        </authorList>
    </citation>
    <scope>NUCLEOTIDE SEQUENCE [LARGE SCALE GENOMIC DNA]</scope>
    <source>
        <strain evidence="1 2">PHM034</strain>
    </source>
</reference>
<proteinExistence type="predicted"/>